<dbReference type="InterPro" id="IPR036388">
    <property type="entry name" value="WH-like_DNA-bd_sf"/>
</dbReference>
<feature type="modified residue" description="4-aspartylphosphate" evidence="1">
    <location>
        <position position="66"/>
    </location>
</feature>
<dbReference type="RefSeq" id="WP_254099333.1">
    <property type="nucleotide sequence ID" value="NZ_JANATA010000005.1"/>
</dbReference>
<evidence type="ECO:0000259" key="3">
    <source>
        <dbReference type="PROSITE" id="PS50921"/>
    </source>
</evidence>
<feature type="domain" description="Response regulatory" evidence="2">
    <location>
        <begin position="14"/>
        <end position="130"/>
    </location>
</feature>
<sequence>MSHASTSSQPTLSHVLLVTDSNVAQRSLVLQEVLHTGPYEITQVNFTDVTILKAAEDVQPDVIVIDTCAPNDTMLAALTQLSQINPKPVIVLSEHDDVALMQASLNAGVSAYISGSDEVTRIGQIIAVANTRFNITQALKAELAEAKSELSSRKWVDQAKAILIEKQGMSEAQAYQSIRKMAMNNGQKMSDVAKNIIAMAPMLDTQTGKPSTGDAG</sequence>
<dbReference type="GO" id="GO:0003723">
    <property type="term" value="F:RNA binding"/>
    <property type="evidence" value="ECO:0007669"/>
    <property type="project" value="InterPro"/>
</dbReference>
<name>A0AA42BKY4_9ALTE</name>
<organism evidence="4 5">
    <name type="scientific">Opacimonas viscosa</name>
    <dbReference type="NCBI Taxonomy" id="2961944"/>
    <lineage>
        <taxon>Bacteria</taxon>
        <taxon>Pseudomonadati</taxon>
        <taxon>Pseudomonadota</taxon>
        <taxon>Gammaproteobacteria</taxon>
        <taxon>Alteromonadales</taxon>
        <taxon>Alteromonadaceae</taxon>
        <taxon>Opacimonas</taxon>
    </lineage>
</organism>
<dbReference type="InterPro" id="IPR011006">
    <property type="entry name" value="CheY-like_superfamily"/>
</dbReference>
<dbReference type="InterPro" id="IPR001789">
    <property type="entry name" value="Sig_transdc_resp-reg_receiver"/>
</dbReference>
<dbReference type="AlphaFoldDB" id="A0AA42BKY4"/>
<protein>
    <submittedName>
        <fullName evidence="4">ANTAR domain-containing protein</fullName>
    </submittedName>
</protein>
<dbReference type="PROSITE" id="PS50110">
    <property type="entry name" value="RESPONSE_REGULATORY"/>
    <property type="match status" value="1"/>
</dbReference>
<reference evidence="4" key="1">
    <citation type="submission" date="2022-07" db="EMBL/GenBank/DDBJ databases">
        <title>Characterization of the Novel Bacterium Alteromonas immobilis LMIT006 and Alteromonas gregis LMIT007.</title>
        <authorList>
            <person name="Lin X."/>
        </authorList>
    </citation>
    <scope>NUCLEOTIDE SEQUENCE</scope>
    <source>
        <strain evidence="4">LMIT007</strain>
    </source>
</reference>
<dbReference type="PIRSF" id="PIRSF036382">
    <property type="entry name" value="RR_antiterm"/>
    <property type="match status" value="1"/>
</dbReference>
<accession>A0AA42BKY4</accession>
<gene>
    <name evidence="4" type="ORF">NLF92_04575</name>
</gene>
<dbReference type="Proteomes" id="UP001165413">
    <property type="component" value="Unassembled WGS sequence"/>
</dbReference>
<keyword evidence="1" id="KW-0597">Phosphoprotein</keyword>
<feature type="domain" description="ANTAR" evidence="3">
    <location>
        <begin position="136"/>
        <end position="197"/>
    </location>
</feature>
<dbReference type="EMBL" id="JANATA010000005">
    <property type="protein sequence ID" value="MCP3428215.1"/>
    <property type="molecule type" value="Genomic_DNA"/>
</dbReference>
<comment type="caution">
    <text evidence="4">The sequence shown here is derived from an EMBL/GenBank/DDBJ whole genome shotgun (WGS) entry which is preliminary data.</text>
</comment>
<evidence type="ECO:0000313" key="4">
    <source>
        <dbReference type="EMBL" id="MCP3428215.1"/>
    </source>
</evidence>
<dbReference type="Pfam" id="PF03861">
    <property type="entry name" value="ANTAR"/>
    <property type="match status" value="1"/>
</dbReference>
<dbReference type="InterPro" id="IPR008327">
    <property type="entry name" value="Sig_transdc_resp-reg_antiterm"/>
</dbReference>
<dbReference type="SMART" id="SM01012">
    <property type="entry name" value="ANTAR"/>
    <property type="match status" value="1"/>
</dbReference>
<evidence type="ECO:0000256" key="1">
    <source>
        <dbReference type="PROSITE-ProRule" id="PRU00169"/>
    </source>
</evidence>
<proteinExistence type="predicted"/>
<dbReference type="PROSITE" id="PS50921">
    <property type="entry name" value="ANTAR"/>
    <property type="match status" value="1"/>
</dbReference>
<dbReference type="Gene3D" id="3.40.50.2300">
    <property type="match status" value="1"/>
</dbReference>
<keyword evidence="5" id="KW-1185">Reference proteome</keyword>
<dbReference type="CDD" id="cd00156">
    <property type="entry name" value="REC"/>
    <property type="match status" value="1"/>
</dbReference>
<dbReference type="InterPro" id="IPR005561">
    <property type="entry name" value="ANTAR"/>
</dbReference>
<dbReference type="SUPFAM" id="SSF52172">
    <property type="entry name" value="CheY-like"/>
    <property type="match status" value="1"/>
</dbReference>
<evidence type="ECO:0000313" key="5">
    <source>
        <dbReference type="Proteomes" id="UP001165413"/>
    </source>
</evidence>
<evidence type="ECO:0000259" key="2">
    <source>
        <dbReference type="PROSITE" id="PS50110"/>
    </source>
</evidence>
<dbReference type="Gene3D" id="1.10.10.10">
    <property type="entry name" value="Winged helix-like DNA-binding domain superfamily/Winged helix DNA-binding domain"/>
    <property type="match status" value="1"/>
</dbReference>
<dbReference type="GO" id="GO:0000160">
    <property type="term" value="P:phosphorelay signal transduction system"/>
    <property type="evidence" value="ECO:0007669"/>
    <property type="project" value="InterPro"/>
</dbReference>